<dbReference type="PANTHER" id="PTHR30093">
    <property type="entry name" value="GENERAL SECRETION PATHWAY PROTEIN G"/>
    <property type="match status" value="1"/>
</dbReference>
<evidence type="ECO:0000313" key="4">
    <source>
        <dbReference type="Proteomes" id="UP000318626"/>
    </source>
</evidence>
<reference evidence="4" key="1">
    <citation type="submission" date="2019-02" db="EMBL/GenBank/DDBJ databases">
        <title>Deep-cultivation of Planctomycetes and their phenomic and genomic characterization uncovers novel biology.</title>
        <authorList>
            <person name="Wiegand S."/>
            <person name="Jogler M."/>
            <person name="Boedeker C."/>
            <person name="Pinto D."/>
            <person name="Vollmers J."/>
            <person name="Rivas-Marin E."/>
            <person name="Kohn T."/>
            <person name="Peeters S.H."/>
            <person name="Heuer A."/>
            <person name="Rast P."/>
            <person name="Oberbeckmann S."/>
            <person name="Bunk B."/>
            <person name="Jeske O."/>
            <person name="Meyerdierks A."/>
            <person name="Storesund J.E."/>
            <person name="Kallscheuer N."/>
            <person name="Luecker S."/>
            <person name="Lage O.M."/>
            <person name="Pohl T."/>
            <person name="Merkel B.J."/>
            <person name="Hornburger P."/>
            <person name="Mueller R.-W."/>
            <person name="Bruemmer F."/>
            <person name="Labrenz M."/>
            <person name="Spormann A.M."/>
            <person name="Op den Camp H."/>
            <person name="Overmann J."/>
            <person name="Amann R."/>
            <person name="Jetten M.S.M."/>
            <person name="Mascher T."/>
            <person name="Medema M.H."/>
            <person name="Devos D.P."/>
            <person name="Kaster A.-K."/>
            <person name="Ovreas L."/>
            <person name="Rohde M."/>
            <person name="Galperin M.Y."/>
            <person name="Jogler C."/>
        </authorList>
    </citation>
    <scope>NUCLEOTIDE SEQUENCE [LARGE SCALE GENOMIC DNA]</scope>
    <source>
        <strain evidence="4">Pan97</strain>
    </source>
</reference>
<keyword evidence="4" id="KW-1185">Reference proteome</keyword>
<dbReference type="InterPro" id="IPR011453">
    <property type="entry name" value="DUF1559"/>
</dbReference>
<dbReference type="KEGG" id="bvo:Pan97_50120"/>
<accession>A0A518CFC9</accession>
<keyword evidence="1" id="KW-0472">Membrane</keyword>
<evidence type="ECO:0000313" key="3">
    <source>
        <dbReference type="EMBL" id="QDU77933.1"/>
    </source>
</evidence>
<evidence type="ECO:0000259" key="2">
    <source>
        <dbReference type="Pfam" id="PF07596"/>
    </source>
</evidence>
<feature type="domain" description="DUF1559" evidence="2">
    <location>
        <begin position="148"/>
        <end position="281"/>
    </location>
</feature>
<dbReference type="Proteomes" id="UP000318626">
    <property type="component" value="Chromosome"/>
</dbReference>
<dbReference type="OrthoDB" id="285651at2"/>
<proteinExistence type="predicted"/>
<dbReference type="EMBL" id="CP036289">
    <property type="protein sequence ID" value="QDU77933.1"/>
    <property type="molecule type" value="Genomic_DNA"/>
</dbReference>
<evidence type="ECO:0000256" key="1">
    <source>
        <dbReference type="SAM" id="Phobius"/>
    </source>
</evidence>
<keyword evidence="1" id="KW-0812">Transmembrane</keyword>
<feature type="transmembrane region" description="Helical" evidence="1">
    <location>
        <begin position="113"/>
        <end position="137"/>
    </location>
</feature>
<organism evidence="3 4">
    <name type="scientific">Bremerella volcania</name>
    <dbReference type="NCBI Taxonomy" id="2527984"/>
    <lineage>
        <taxon>Bacteria</taxon>
        <taxon>Pseudomonadati</taxon>
        <taxon>Planctomycetota</taxon>
        <taxon>Planctomycetia</taxon>
        <taxon>Pirellulales</taxon>
        <taxon>Pirellulaceae</taxon>
        <taxon>Bremerella</taxon>
    </lineage>
</organism>
<dbReference type="PANTHER" id="PTHR30093:SF2">
    <property type="entry name" value="TYPE II SECRETION SYSTEM PROTEIN H"/>
    <property type="match status" value="1"/>
</dbReference>
<keyword evidence="1" id="KW-1133">Transmembrane helix</keyword>
<protein>
    <recommendedName>
        <fullName evidence="2">DUF1559 domain-containing protein</fullName>
    </recommendedName>
</protein>
<sequence length="340" mass="37539">MGWCSVRKGGGVVVELTHFENYGFGPDVEIMNLEIHRHSLACFFRYAPSHCDGCNNVDCMIRSDARRATAAVPYELESCVGNRYDAISLQTVWHTNSKDDLMENESSSPAKTFLGFLALVGILIVILVVGGVVYLMIASEYAKPVVVTNKMKMIAMALQEYHQDYGAYPPAYTTDQDGTPLLSWRVLLLPYMFSDQLYQEFDLDQPWDTETNLAAAQWMPLVYESIYLPRDIRETHTPFVALAGPDTVLSTSPTAAGEGITSGGAAMAVIADHANPVFWSEPNEMSPETFAAWATLDDQPTGGTLVITTSPTSDYLDVEMYHDDSLAKLKSMMKLSGEEP</sequence>
<dbReference type="AlphaFoldDB" id="A0A518CFC9"/>
<dbReference type="Pfam" id="PF07596">
    <property type="entry name" value="SBP_bac_10"/>
    <property type="match status" value="1"/>
</dbReference>
<name>A0A518CFC9_9BACT</name>
<gene>
    <name evidence="3" type="ORF">Pan97_50120</name>
</gene>